<evidence type="ECO:0000256" key="3">
    <source>
        <dbReference type="RuleBase" id="RU004447"/>
    </source>
</evidence>
<dbReference type="KEGG" id="clx:CLAN_0894"/>
<dbReference type="InterPro" id="IPR050361">
    <property type="entry name" value="MPP/UQCRC_Complex"/>
</dbReference>
<dbReference type="EC" id="3.4.24.-" evidence="6"/>
<dbReference type="GeneID" id="46921366"/>
<organism evidence="6 7">
    <name type="scientific">Campylobacter lanienae NCTC 13004</name>
    <dbReference type="NCBI Taxonomy" id="1031753"/>
    <lineage>
        <taxon>Bacteria</taxon>
        <taxon>Pseudomonadati</taxon>
        <taxon>Campylobacterota</taxon>
        <taxon>Epsilonproteobacteria</taxon>
        <taxon>Campylobacterales</taxon>
        <taxon>Campylobacteraceae</taxon>
        <taxon>Campylobacter</taxon>
    </lineage>
</organism>
<evidence type="ECO:0000313" key="6">
    <source>
        <dbReference type="EMBL" id="ARQ97639.1"/>
    </source>
</evidence>
<dbReference type="RefSeq" id="WP_100590692.1">
    <property type="nucleotide sequence ID" value="NZ_CP015578.1"/>
</dbReference>
<protein>
    <submittedName>
        <fullName evidence="6">Zn-dependent peptidase, M16 family</fullName>
        <ecNumber evidence="6">3.4.24.-</ecNumber>
    </submittedName>
</protein>
<reference evidence="7" key="1">
    <citation type="journal article" date="2017" name="Genome Biol. Evol.">
        <title>Comparative Genomic Analysis Identifies a Campylobacter Clade Deficient in Selenium Metabolism.</title>
        <authorList>
            <person name="Miller W.G."/>
            <person name="Yee E."/>
            <person name="Lopes B.S."/>
            <person name="Chapman M.H."/>
            <person name="Huynh S."/>
            <person name="Bono J.L."/>
            <person name="Parker C.T."/>
            <person name="Strachan N.J.C."/>
            <person name="Forbes K.J."/>
        </authorList>
    </citation>
    <scope>NUCLEOTIDE SEQUENCE [LARGE SCALE GENOMIC DNA]</scope>
    <source>
        <strain evidence="7">NCTC 13004</strain>
    </source>
</reference>
<dbReference type="GO" id="GO:0006508">
    <property type="term" value="P:proteolysis"/>
    <property type="evidence" value="ECO:0007669"/>
    <property type="project" value="InterPro"/>
</dbReference>
<evidence type="ECO:0000256" key="2">
    <source>
        <dbReference type="ARBA" id="ARBA00007261"/>
    </source>
</evidence>
<dbReference type="InterPro" id="IPR011249">
    <property type="entry name" value="Metalloenz_LuxS/M16"/>
</dbReference>
<name>A0A1X9SN21_9BACT</name>
<dbReference type="GO" id="GO:0004222">
    <property type="term" value="F:metalloendopeptidase activity"/>
    <property type="evidence" value="ECO:0007669"/>
    <property type="project" value="InterPro"/>
</dbReference>
<evidence type="ECO:0000313" key="7">
    <source>
        <dbReference type="Proteomes" id="UP000202031"/>
    </source>
</evidence>
<dbReference type="GO" id="GO:0046872">
    <property type="term" value="F:metal ion binding"/>
    <property type="evidence" value="ECO:0007669"/>
    <property type="project" value="InterPro"/>
</dbReference>
<comment type="similarity">
    <text evidence="2 3">Belongs to the peptidase M16 family.</text>
</comment>
<evidence type="ECO:0000259" key="4">
    <source>
        <dbReference type="Pfam" id="PF00675"/>
    </source>
</evidence>
<comment type="cofactor">
    <cofactor evidence="1">
        <name>Zn(2+)</name>
        <dbReference type="ChEBI" id="CHEBI:29105"/>
    </cofactor>
</comment>
<evidence type="ECO:0000256" key="1">
    <source>
        <dbReference type="ARBA" id="ARBA00001947"/>
    </source>
</evidence>
<dbReference type="InterPro" id="IPR007863">
    <property type="entry name" value="Peptidase_M16_C"/>
</dbReference>
<dbReference type="PANTHER" id="PTHR11851:SF49">
    <property type="entry name" value="MITOCHONDRIAL-PROCESSING PEPTIDASE SUBUNIT ALPHA"/>
    <property type="match status" value="1"/>
</dbReference>
<dbReference type="Proteomes" id="UP000202031">
    <property type="component" value="Chromosome"/>
</dbReference>
<feature type="domain" description="Peptidase M16 N-terminal" evidence="4">
    <location>
        <begin position="28"/>
        <end position="132"/>
    </location>
</feature>
<reference evidence="7" key="2">
    <citation type="journal article" date="2017" name="Genome Biol. Evol.">
        <title>Comparative genomic analysis identifies a Campylobacter clade deficient in selenium metabolism.</title>
        <authorList>
            <person name="Miller W.G."/>
            <person name="Yee E."/>
            <person name="Lopes B.S."/>
            <person name="Chapman M.H."/>
            <person name="Huynh S."/>
            <person name="Bono J.L."/>
            <person name="Parker C.T."/>
            <person name="Strachan N.J.C."/>
            <person name="Forbes K.J."/>
        </authorList>
    </citation>
    <scope>NUCLEOTIDE SEQUENCE [LARGE SCALE GENOMIC DNA]</scope>
    <source>
        <strain evidence="7">NCTC 13004</strain>
    </source>
</reference>
<proteinExistence type="inferred from homology"/>
<dbReference type="PANTHER" id="PTHR11851">
    <property type="entry name" value="METALLOPROTEASE"/>
    <property type="match status" value="1"/>
</dbReference>
<keyword evidence="6" id="KW-0378">Hydrolase</keyword>
<dbReference type="SUPFAM" id="SSF63411">
    <property type="entry name" value="LuxS/MPP-like metallohydrolase"/>
    <property type="match status" value="2"/>
</dbReference>
<gene>
    <name evidence="6" type="primary">pqqL</name>
    <name evidence="6" type="ORF">CLAN_0894</name>
</gene>
<dbReference type="Gene3D" id="3.30.830.10">
    <property type="entry name" value="Metalloenzyme, LuxS/M16 peptidase-like"/>
    <property type="match status" value="2"/>
</dbReference>
<dbReference type="InterPro" id="IPR001431">
    <property type="entry name" value="Pept_M16_Zn_BS"/>
</dbReference>
<accession>A0A1X9SN21</accession>
<dbReference type="EMBL" id="CP015578">
    <property type="protein sequence ID" value="ARQ97639.1"/>
    <property type="molecule type" value="Genomic_DNA"/>
</dbReference>
<dbReference type="Pfam" id="PF00675">
    <property type="entry name" value="Peptidase_M16"/>
    <property type="match status" value="1"/>
</dbReference>
<sequence>MLPKFSKITLENGFEIYHTPLNLGSNVISIDLYYKVGSRNETMGKSGIAHMLEHLNFKSTDNRKAGEFDQIVKGFGGINNASTGFDFTHYFIKCSSQNLDTSLELYADTMSNLSLREDEFLPERDVVLEERRWRTDNNPTGMLYFRLFNHAFIYHPYHWTPIGFINDIQNWTIDDIRNFWSIYYQPQNAFLMITGDIDKESAFNLGKKHFENIQNRCAIPTLHCIEPEQNGEKSLIIRKQSDVDMIAIAYKIPPFNHEDQTALSAIGEYLSSGKSSLFERILIDKLNLVNQIYAYPMESIDENLFIIIAICNPGIKAKIVKKEILKLLKQLKTRDIDADELTKIKNCLKSNFIYSLSSASKLANLYGSYIARGDIEPLWQLSDRTSRLTTQDIKECASRYFNKDKSTTIILKGTK</sequence>
<dbReference type="PROSITE" id="PS00143">
    <property type="entry name" value="INSULINASE"/>
    <property type="match status" value="1"/>
</dbReference>
<evidence type="ECO:0000259" key="5">
    <source>
        <dbReference type="Pfam" id="PF05193"/>
    </source>
</evidence>
<dbReference type="InterPro" id="IPR011765">
    <property type="entry name" value="Pept_M16_N"/>
</dbReference>
<dbReference type="AlphaFoldDB" id="A0A1X9SN21"/>
<feature type="domain" description="Peptidase M16 C-terminal" evidence="5">
    <location>
        <begin position="170"/>
        <end position="346"/>
    </location>
</feature>
<dbReference type="Pfam" id="PF05193">
    <property type="entry name" value="Peptidase_M16_C"/>
    <property type="match status" value="1"/>
</dbReference>